<dbReference type="OMA" id="DPVHTKL"/>
<feature type="compositionally biased region" description="Low complexity" evidence="1">
    <location>
        <begin position="1"/>
        <end position="24"/>
    </location>
</feature>
<name>A0A7R8V3D9_HERIL</name>
<dbReference type="Proteomes" id="UP000594454">
    <property type="component" value="Chromosome 5"/>
</dbReference>
<evidence type="ECO:0000256" key="1">
    <source>
        <dbReference type="SAM" id="MobiDB-lite"/>
    </source>
</evidence>
<gene>
    <name evidence="2" type="ORF">HERILL_LOCUS13695</name>
</gene>
<reference evidence="2 3" key="1">
    <citation type="submission" date="2020-11" db="EMBL/GenBank/DDBJ databases">
        <authorList>
            <person name="Wallbank WR R."/>
            <person name="Pardo Diaz C."/>
            <person name="Kozak K."/>
            <person name="Martin S."/>
            <person name="Jiggins C."/>
            <person name="Moest M."/>
            <person name="Warren A I."/>
            <person name="Generalovic N T."/>
            <person name="Byers J.R.P. K."/>
            <person name="Montejo-Kovacevich G."/>
            <person name="Yen C E."/>
        </authorList>
    </citation>
    <scope>NUCLEOTIDE SEQUENCE [LARGE SCALE GENOMIC DNA]</scope>
</reference>
<feature type="compositionally biased region" description="Basic and acidic residues" evidence="1">
    <location>
        <begin position="43"/>
        <end position="55"/>
    </location>
</feature>
<accession>A0A7R8V3D9</accession>
<proteinExistence type="predicted"/>
<dbReference type="InParanoid" id="A0A7R8V3D9"/>
<organism evidence="2 3">
    <name type="scientific">Hermetia illucens</name>
    <name type="common">Black soldier fly</name>
    <dbReference type="NCBI Taxonomy" id="343691"/>
    <lineage>
        <taxon>Eukaryota</taxon>
        <taxon>Metazoa</taxon>
        <taxon>Ecdysozoa</taxon>
        <taxon>Arthropoda</taxon>
        <taxon>Hexapoda</taxon>
        <taxon>Insecta</taxon>
        <taxon>Pterygota</taxon>
        <taxon>Neoptera</taxon>
        <taxon>Endopterygota</taxon>
        <taxon>Diptera</taxon>
        <taxon>Brachycera</taxon>
        <taxon>Stratiomyomorpha</taxon>
        <taxon>Stratiomyidae</taxon>
        <taxon>Hermetiinae</taxon>
        <taxon>Hermetia</taxon>
    </lineage>
</organism>
<protein>
    <submittedName>
        <fullName evidence="2">Uncharacterized protein</fullName>
    </submittedName>
</protein>
<feature type="region of interest" description="Disordered" evidence="1">
    <location>
        <begin position="1"/>
        <end position="64"/>
    </location>
</feature>
<evidence type="ECO:0000313" key="3">
    <source>
        <dbReference type="Proteomes" id="UP000594454"/>
    </source>
</evidence>
<dbReference type="EMBL" id="LR899013">
    <property type="protein sequence ID" value="CAD7091272.1"/>
    <property type="molecule type" value="Genomic_DNA"/>
</dbReference>
<keyword evidence="3" id="KW-1185">Reference proteome</keyword>
<evidence type="ECO:0000313" key="2">
    <source>
        <dbReference type="EMBL" id="CAD7091272.1"/>
    </source>
</evidence>
<sequence>MNKSISPTTGSAASSETSESQSASDDFQGLNLPRQTTTKNWKKIKEISEKDDKRPPWRMASVSTLPKADKSALLRAKLLDASRRMRAGKNQIGIQTDLIPTKVMKEVPTQIYESLIPLEDKEILTDGTIAIRPDGGKEFLLTHSVAQMTDGIQVSDAATQTATPRISHNFFQAYSEKFSDKSGTELDESLTEGERKLIEQRKALREIDRQLTQNCFRNSNYRSEDEISDDSLSDSTRKFESLKSNGFPKIPKSTLASWHFDFSDDDDPPALPRRVGTEIPTRPWNSFRDMIIGNKLANMKLSPTPVRRASLKKKSVSWGESQHNAVAELVSEANALLNVFDQMSIVLGPDLQLSKLPEKEDTNIQYLSEYWDPILRESERGLDEKVRSLKYTTLKKFKPVEPEYVEDLIHI</sequence>
<dbReference type="OrthoDB" id="8043261at2759"/>
<dbReference type="AlphaFoldDB" id="A0A7R8V3D9"/>